<evidence type="ECO:0000313" key="3">
    <source>
        <dbReference type="Proteomes" id="UP000179360"/>
    </source>
</evidence>
<name>A0A1F6TFQ1_9PROT</name>
<accession>A0A1F6TFQ1</accession>
<sequence>MKKGFIAVAALTAVLCSQLARADGSGVSVKVGTLGYGAEFTAATTSMTNVRFGINRYSYDKTTMESDINYKLELDLKSGDLLLDWHPFSGTFRLTAGVVYNKNEFTVTAEPAASYNIGGATYTSAQVGTLTGKVTFKKTAPYLGVGWGNAAKGKGLSFGADLGILFQGSPDVKLTATGSVVTAASLAQEEQEAESSMSDFKRYPVIAFALTYKF</sequence>
<evidence type="ECO:0000256" key="1">
    <source>
        <dbReference type="SAM" id="SignalP"/>
    </source>
</evidence>
<dbReference type="Proteomes" id="UP000179360">
    <property type="component" value="Unassembled WGS sequence"/>
</dbReference>
<evidence type="ECO:0000313" key="2">
    <source>
        <dbReference type="EMBL" id="OGI43919.1"/>
    </source>
</evidence>
<dbReference type="AlphaFoldDB" id="A0A1F6TFQ1"/>
<dbReference type="STRING" id="1817764.A2637_06380"/>
<dbReference type="EMBL" id="MFSY01000127">
    <property type="protein sequence ID" value="OGI43919.1"/>
    <property type="molecule type" value="Genomic_DNA"/>
</dbReference>
<evidence type="ECO:0008006" key="4">
    <source>
        <dbReference type="Google" id="ProtNLM"/>
    </source>
</evidence>
<organism evidence="2 3">
    <name type="scientific">Candidatus Muproteobacteria bacterium RIFCSPHIGHO2_01_FULL_65_16</name>
    <dbReference type="NCBI Taxonomy" id="1817764"/>
    <lineage>
        <taxon>Bacteria</taxon>
        <taxon>Pseudomonadati</taxon>
        <taxon>Pseudomonadota</taxon>
        <taxon>Candidatus Muproteobacteria</taxon>
    </lineage>
</organism>
<dbReference type="Gene3D" id="2.40.160.170">
    <property type="match status" value="1"/>
</dbReference>
<feature type="signal peptide" evidence="1">
    <location>
        <begin position="1"/>
        <end position="22"/>
    </location>
</feature>
<gene>
    <name evidence="2" type="ORF">A2637_06380</name>
</gene>
<keyword evidence="1" id="KW-0732">Signal</keyword>
<proteinExistence type="predicted"/>
<reference evidence="2 3" key="1">
    <citation type="journal article" date="2016" name="Nat. Commun.">
        <title>Thousands of microbial genomes shed light on interconnected biogeochemical processes in an aquifer system.</title>
        <authorList>
            <person name="Anantharaman K."/>
            <person name="Brown C.T."/>
            <person name="Hug L.A."/>
            <person name="Sharon I."/>
            <person name="Castelle C.J."/>
            <person name="Probst A.J."/>
            <person name="Thomas B.C."/>
            <person name="Singh A."/>
            <person name="Wilkins M.J."/>
            <person name="Karaoz U."/>
            <person name="Brodie E.L."/>
            <person name="Williams K.H."/>
            <person name="Hubbard S.S."/>
            <person name="Banfield J.F."/>
        </authorList>
    </citation>
    <scope>NUCLEOTIDE SEQUENCE [LARGE SCALE GENOMIC DNA]</scope>
</reference>
<comment type="caution">
    <text evidence="2">The sequence shown here is derived from an EMBL/GenBank/DDBJ whole genome shotgun (WGS) entry which is preliminary data.</text>
</comment>
<protein>
    <recommendedName>
        <fullName evidence="4">Outer membrane protein beta-barrel domain-containing protein</fullName>
    </recommendedName>
</protein>
<feature type="chain" id="PRO_5009225482" description="Outer membrane protein beta-barrel domain-containing protein" evidence="1">
    <location>
        <begin position="23"/>
        <end position="214"/>
    </location>
</feature>